<keyword evidence="9 10" id="KW-0807">Transducer</keyword>
<dbReference type="InterPro" id="IPR004117">
    <property type="entry name" value="7tm6_olfct_rcpt"/>
</dbReference>
<dbReference type="Pfam" id="PF02949">
    <property type="entry name" value="7tm_6"/>
    <property type="match status" value="1"/>
</dbReference>
<dbReference type="GO" id="GO:0005886">
    <property type="term" value="C:plasma membrane"/>
    <property type="evidence" value="ECO:0007669"/>
    <property type="project" value="UniProtKB-SubCell"/>
</dbReference>
<evidence type="ECO:0000313" key="11">
    <source>
        <dbReference type="EMBL" id="ADM32898.1"/>
    </source>
</evidence>
<comment type="caution">
    <text evidence="10">Lacks conserved residue(s) required for the propagation of feature annotation.</text>
</comment>
<accession>E1ACG2</accession>
<keyword evidence="7 10" id="KW-0472">Membrane</keyword>
<dbReference type="GO" id="GO:0005549">
    <property type="term" value="F:odorant binding"/>
    <property type="evidence" value="ECO:0007669"/>
    <property type="project" value="InterPro"/>
</dbReference>
<evidence type="ECO:0000256" key="2">
    <source>
        <dbReference type="ARBA" id="ARBA00022475"/>
    </source>
</evidence>
<dbReference type="Proteomes" id="UP000791440">
    <property type="component" value="Unassembled WGS sequence"/>
</dbReference>
<evidence type="ECO:0000256" key="3">
    <source>
        <dbReference type="ARBA" id="ARBA00022606"/>
    </source>
</evidence>
<name>E1ACG2_MANSE</name>
<evidence type="ECO:0000256" key="4">
    <source>
        <dbReference type="ARBA" id="ARBA00022692"/>
    </source>
</evidence>
<feature type="transmembrane region" description="Helical" evidence="10">
    <location>
        <begin position="193"/>
        <end position="217"/>
    </location>
</feature>
<evidence type="ECO:0000313" key="12">
    <source>
        <dbReference type="EMBL" id="CUQ99389.1"/>
    </source>
</evidence>
<evidence type="ECO:0000256" key="5">
    <source>
        <dbReference type="ARBA" id="ARBA00022725"/>
    </source>
</evidence>
<evidence type="ECO:0000256" key="7">
    <source>
        <dbReference type="ARBA" id="ARBA00023136"/>
    </source>
</evidence>
<evidence type="ECO:0000256" key="10">
    <source>
        <dbReference type="RuleBase" id="RU351113"/>
    </source>
</evidence>
<feature type="transmembrane region" description="Helical" evidence="10">
    <location>
        <begin position="139"/>
        <end position="159"/>
    </location>
</feature>
<reference evidence="12" key="2">
    <citation type="submission" date="2015-08" db="EMBL/GenBank/DDBJ databases">
        <title>A reference gene set for chemosensory receptor genes of Manduca sexta.</title>
        <authorList>
            <person name="Koenig C."/>
            <person name="Hirsh A."/>
            <person name="Bucks S."/>
            <person name="Klinner C."/>
            <person name="Vogel H."/>
            <person name="Shukla A."/>
            <person name="Mansfield J.H."/>
            <person name="Morton B."/>
            <person name="Hansson B.S."/>
            <person name="Grosse-Wilde E."/>
        </authorList>
    </citation>
    <scope>NUCLEOTIDE SEQUENCE</scope>
</reference>
<reference evidence="11" key="1">
    <citation type="journal article" date="2010" name="Front. Cell. Neurosci.">
        <title>Sex-Specific Odorant Receptors of the Tobacco Hornworm Manduca Sexta.</title>
        <authorList>
            <person name="Grosse-Wilde E."/>
            <person name="Stieber R."/>
            <person name="Forstner M."/>
            <person name="Krieger J."/>
            <person name="Wicher D."/>
            <person name="Hansson B.S."/>
        </authorList>
    </citation>
    <scope>NUCLEOTIDE SEQUENCE</scope>
</reference>
<organism evidence="11">
    <name type="scientific">Manduca sexta</name>
    <name type="common">Tobacco hawkmoth</name>
    <name type="synonym">Tobacco hornworm</name>
    <dbReference type="NCBI Taxonomy" id="7130"/>
    <lineage>
        <taxon>Eukaryota</taxon>
        <taxon>Metazoa</taxon>
        <taxon>Ecdysozoa</taxon>
        <taxon>Arthropoda</taxon>
        <taxon>Hexapoda</taxon>
        <taxon>Insecta</taxon>
        <taxon>Pterygota</taxon>
        <taxon>Neoptera</taxon>
        <taxon>Endopterygota</taxon>
        <taxon>Lepidoptera</taxon>
        <taxon>Glossata</taxon>
        <taxon>Ditrysia</taxon>
        <taxon>Bombycoidea</taxon>
        <taxon>Sphingidae</taxon>
        <taxon>Sphinginae</taxon>
        <taxon>Sphingini</taxon>
        <taxon>Manduca</taxon>
    </lineage>
</organism>
<protein>
    <recommendedName>
        <fullName evidence="10">Odorant receptor</fullName>
    </recommendedName>
</protein>
<keyword evidence="14" id="KW-1185">Reference proteome</keyword>
<dbReference type="EMBL" id="LN885100">
    <property type="protein sequence ID" value="CUQ99389.1"/>
    <property type="molecule type" value="mRNA"/>
</dbReference>
<dbReference type="SMR" id="E1ACG2"/>
<evidence type="ECO:0000313" key="14">
    <source>
        <dbReference type="Proteomes" id="UP000791440"/>
    </source>
</evidence>
<comment type="subcellular location">
    <subcellularLocation>
        <location evidence="1 10">Cell membrane</location>
        <topology evidence="1 10">Multi-pass membrane protein</topology>
    </subcellularLocation>
</comment>
<gene>
    <name evidence="12" type="primary">OR-5</name>
    <name evidence="13" type="ORF">O3G_MSEX008966</name>
</gene>
<dbReference type="GO" id="GO:0004984">
    <property type="term" value="F:olfactory receptor activity"/>
    <property type="evidence" value="ECO:0007669"/>
    <property type="project" value="InterPro"/>
</dbReference>
<evidence type="ECO:0000256" key="1">
    <source>
        <dbReference type="ARBA" id="ARBA00004651"/>
    </source>
</evidence>
<dbReference type="PANTHER" id="PTHR21137">
    <property type="entry name" value="ODORANT RECEPTOR"/>
    <property type="match status" value="1"/>
</dbReference>
<feature type="transmembrane region" description="Helical" evidence="10">
    <location>
        <begin position="49"/>
        <end position="70"/>
    </location>
</feature>
<dbReference type="PANTHER" id="PTHR21137:SF35">
    <property type="entry name" value="ODORANT RECEPTOR 19A-RELATED"/>
    <property type="match status" value="1"/>
</dbReference>
<dbReference type="AlphaFoldDB" id="E1ACG2"/>
<keyword evidence="6 10" id="KW-1133">Transmembrane helix</keyword>
<evidence type="ECO:0000313" key="13">
    <source>
        <dbReference type="EMBL" id="KAG6454916.1"/>
    </source>
</evidence>
<reference evidence="13" key="4">
    <citation type="submission" date="2020-12" db="EMBL/GenBank/DDBJ databases">
        <authorList>
            <person name="Kanost M."/>
        </authorList>
    </citation>
    <scope>NUCLEOTIDE SEQUENCE</scope>
</reference>
<feature type="transmembrane region" description="Helical" evidence="10">
    <location>
        <begin position="303"/>
        <end position="325"/>
    </location>
</feature>
<comment type="similarity">
    <text evidence="10">Belongs to the insect chemoreceptor superfamily. Heteromeric odorant receptor channel (TC 1.A.69) family.</text>
</comment>
<dbReference type="EMBL" id="JH668478">
    <property type="protein sequence ID" value="KAG6454916.1"/>
    <property type="molecule type" value="Genomic_DNA"/>
</dbReference>
<dbReference type="OrthoDB" id="7476568at2759"/>
<keyword evidence="2" id="KW-1003">Cell membrane</keyword>
<feature type="transmembrane region" description="Helical" evidence="10">
    <location>
        <begin position="277"/>
        <end position="297"/>
    </location>
</feature>
<keyword evidence="5 10" id="KW-0552">Olfaction</keyword>
<keyword evidence="3 10" id="KW-0716">Sensory transduction</keyword>
<reference evidence="13" key="3">
    <citation type="journal article" date="2016" name="Insect Biochem. Mol. Biol.">
        <title>Multifaceted biological insights from a draft genome sequence of the tobacco hornworm moth, Manduca sexta.</title>
        <authorList>
            <person name="Kanost M.R."/>
            <person name="Arrese E.L."/>
            <person name="Cao X."/>
            <person name="Chen Y.R."/>
            <person name="Chellapilla S."/>
            <person name="Goldsmith M.R."/>
            <person name="Grosse-Wilde E."/>
            <person name="Heckel D.G."/>
            <person name="Herndon N."/>
            <person name="Jiang H."/>
            <person name="Papanicolaou A."/>
            <person name="Qu J."/>
            <person name="Soulages J.L."/>
            <person name="Vogel H."/>
            <person name="Walters J."/>
            <person name="Waterhouse R.M."/>
            <person name="Ahn S.J."/>
            <person name="Almeida F.C."/>
            <person name="An C."/>
            <person name="Aqrawi P."/>
            <person name="Bretschneider A."/>
            <person name="Bryant W.B."/>
            <person name="Bucks S."/>
            <person name="Chao H."/>
            <person name="Chevignon G."/>
            <person name="Christen J.M."/>
            <person name="Clarke D.F."/>
            <person name="Dittmer N.T."/>
            <person name="Ferguson L.C.F."/>
            <person name="Garavelou S."/>
            <person name="Gordon K.H.J."/>
            <person name="Gunaratna R.T."/>
            <person name="Han Y."/>
            <person name="Hauser F."/>
            <person name="He Y."/>
            <person name="Heidel-Fischer H."/>
            <person name="Hirsh A."/>
            <person name="Hu Y."/>
            <person name="Jiang H."/>
            <person name="Kalra D."/>
            <person name="Klinner C."/>
            <person name="Konig C."/>
            <person name="Kovar C."/>
            <person name="Kroll A.R."/>
            <person name="Kuwar S.S."/>
            <person name="Lee S.L."/>
            <person name="Lehman R."/>
            <person name="Li K."/>
            <person name="Li Z."/>
            <person name="Liang H."/>
            <person name="Lovelace S."/>
            <person name="Lu Z."/>
            <person name="Mansfield J.H."/>
            <person name="McCulloch K.J."/>
            <person name="Mathew T."/>
            <person name="Morton B."/>
            <person name="Muzny D.M."/>
            <person name="Neunemann D."/>
            <person name="Ongeri F."/>
            <person name="Pauchet Y."/>
            <person name="Pu L.L."/>
            <person name="Pyrousis I."/>
            <person name="Rao X.J."/>
            <person name="Redding A."/>
            <person name="Roesel C."/>
            <person name="Sanchez-Gracia A."/>
            <person name="Schaack S."/>
            <person name="Shukla A."/>
            <person name="Tetreau G."/>
            <person name="Wang Y."/>
            <person name="Xiong G.H."/>
            <person name="Traut W."/>
            <person name="Walsh T.K."/>
            <person name="Worley K.C."/>
            <person name="Wu D."/>
            <person name="Wu W."/>
            <person name="Wu Y.Q."/>
            <person name="Zhang X."/>
            <person name="Zou Z."/>
            <person name="Zucker H."/>
            <person name="Briscoe A.D."/>
            <person name="Burmester T."/>
            <person name="Clem R.J."/>
            <person name="Feyereisen R."/>
            <person name="Grimmelikhuijzen C.J.P."/>
            <person name="Hamodrakas S.J."/>
            <person name="Hansson B.S."/>
            <person name="Huguet E."/>
            <person name="Jermiin L.S."/>
            <person name="Lan Q."/>
            <person name="Lehman H.K."/>
            <person name="Lorenzen M."/>
            <person name="Merzendorfer H."/>
            <person name="Michalopoulos I."/>
            <person name="Morton D.B."/>
            <person name="Muthukrishnan S."/>
            <person name="Oakeshott J.G."/>
            <person name="Palmer W."/>
            <person name="Park Y."/>
            <person name="Passarelli A.L."/>
            <person name="Rozas J."/>
            <person name="Schwartz L.M."/>
            <person name="Smith W."/>
            <person name="Southgate A."/>
            <person name="Vilcinskas A."/>
            <person name="Vogt R."/>
            <person name="Wang P."/>
            <person name="Werren J."/>
            <person name="Yu X.Q."/>
            <person name="Zhou J.J."/>
            <person name="Brown S.J."/>
            <person name="Scherer S.E."/>
            <person name="Richards S."/>
            <person name="Blissard G.W."/>
        </authorList>
    </citation>
    <scope>NUCLEOTIDE SEQUENCE</scope>
</reference>
<keyword evidence="4 10" id="KW-0812">Transmembrane</keyword>
<evidence type="ECO:0000256" key="6">
    <source>
        <dbReference type="ARBA" id="ARBA00022989"/>
    </source>
</evidence>
<evidence type="ECO:0000256" key="8">
    <source>
        <dbReference type="ARBA" id="ARBA00023170"/>
    </source>
</evidence>
<keyword evidence="8 10" id="KW-0675">Receptor</keyword>
<proteinExistence type="evidence at transcript level"/>
<sequence length="402" mass="46202">MKVPLKKFRPTETTKLLDELNKLFYIFAFRGFWVEEVKLPKTFVKIYDAMYPALNVSLVIFCALQIGAHFTQKHLNIQQKININIMGIAQPLTKLCCLNCMYYKEECKQVLYHLFVAVKEIYNDEETEKMLVKKLKFSLWVYMFSSVSTTLLYGMYALIEMVRSGSTFVGTVTAWPDTTDTSALAACARVYLYFFWIVYTSTGSMVILMVLTFFMGLTYQYKNLQKYFENLNSIFEDKQVTHEELEMNFEKALQKGIKAHSDTLWCVNQCQTICKRINMAIVLINTGILIVLMQGFLDSKDDILKVGTCLIVLGMCLMILAFFMWNAGDVTVEAQKLSDAIYSSGWYNCYGKRSARIRSLVVIAMIQAQEPVVFTAFGVIELSYETYVAIIKSAYSVFSVLY</sequence>
<dbReference type="EMBL" id="HM595406">
    <property type="protein sequence ID" value="ADM32898.1"/>
    <property type="molecule type" value="mRNA"/>
</dbReference>
<dbReference type="GO" id="GO:0007165">
    <property type="term" value="P:signal transduction"/>
    <property type="evidence" value="ECO:0007669"/>
    <property type="project" value="UniProtKB-KW"/>
</dbReference>
<evidence type="ECO:0000256" key="9">
    <source>
        <dbReference type="ARBA" id="ARBA00023224"/>
    </source>
</evidence>